<dbReference type="AlphaFoldDB" id="A0A6A6BVZ7"/>
<feature type="domain" description="FAD-dependent oxidoreductase 2 FAD-binding" evidence="17">
    <location>
        <begin position="32"/>
        <end position="64"/>
    </location>
</feature>
<dbReference type="RefSeq" id="XP_033402755.1">
    <property type="nucleotide sequence ID" value="XM_033536331.1"/>
</dbReference>
<evidence type="ECO:0000256" key="10">
    <source>
        <dbReference type="ARBA" id="ARBA00023235"/>
    </source>
</evidence>
<keyword evidence="20" id="KW-1185">Reference proteome</keyword>
<evidence type="ECO:0000256" key="14">
    <source>
        <dbReference type="ARBA" id="ARBA00049744"/>
    </source>
</evidence>
<name>A0A6A6BVZ7_9PEZI</name>
<dbReference type="InterPro" id="IPR052542">
    <property type="entry name" value="Cholesterol_Oxidase"/>
</dbReference>
<evidence type="ECO:0000256" key="6">
    <source>
        <dbReference type="ARBA" id="ARBA00023002"/>
    </source>
</evidence>
<evidence type="ECO:0000256" key="9">
    <source>
        <dbReference type="ARBA" id="ARBA00023221"/>
    </source>
</evidence>
<dbReference type="GO" id="GO:0016995">
    <property type="term" value="F:cholesterol oxidase activity"/>
    <property type="evidence" value="ECO:0007669"/>
    <property type="project" value="UniProtKB-EC"/>
</dbReference>
<dbReference type="EMBL" id="ML995474">
    <property type="protein sequence ID" value="KAF2147047.1"/>
    <property type="molecule type" value="Genomic_DNA"/>
</dbReference>
<dbReference type="SUPFAM" id="SSF51905">
    <property type="entry name" value="FAD/NAD(P)-binding domain"/>
    <property type="match status" value="1"/>
</dbReference>
<evidence type="ECO:0000313" key="19">
    <source>
        <dbReference type="EMBL" id="KAF2147047.1"/>
    </source>
</evidence>
<evidence type="ECO:0000256" key="4">
    <source>
        <dbReference type="ARBA" id="ARBA00022630"/>
    </source>
</evidence>
<dbReference type="InterPro" id="IPR029058">
    <property type="entry name" value="AB_hydrolase_fold"/>
</dbReference>
<dbReference type="Gene3D" id="3.40.50.1820">
    <property type="entry name" value="alpha/beta hydrolase"/>
    <property type="match status" value="1"/>
</dbReference>
<reference evidence="19" key="1">
    <citation type="journal article" date="2020" name="Stud. Mycol.">
        <title>101 Dothideomycetes genomes: a test case for predicting lifestyles and emergence of pathogens.</title>
        <authorList>
            <person name="Haridas S."/>
            <person name="Albert R."/>
            <person name="Binder M."/>
            <person name="Bloem J."/>
            <person name="Labutti K."/>
            <person name="Salamov A."/>
            <person name="Andreopoulos B."/>
            <person name="Baker S."/>
            <person name="Barry K."/>
            <person name="Bills G."/>
            <person name="Bluhm B."/>
            <person name="Cannon C."/>
            <person name="Castanera R."/>
            <person name="Culley D."/>
            <person name="Daum C."/>
            <person name="Ezra D."/>
            <person name="Gonzalez J."/>
            <person name="Henrissat B."/>
            <person name="Kuo A."/>
            <person name="Liang C."/>
            <person name="Lipzen A."/>
            <person name="Lutzoni F."/>
            <person name="Magnuson J."/>
            <person name="Mondo S."/>
            <person name="Nolan M."/>
            <person name="Ohm R."/>
            <person name="Pangilinan J."/>
            <person name="Park H.-J."/>
            <person name="Ramirez L."/>
            <person name="Alfaro M."/>
            <person name="Sun H."/>
            <person name="Tritt A."/>
            <person name="Yoshinaga Y."/>
            <person name="Zwiers L.-H."/>
            <person name="Turgeon B."/>
            <person name="Goodwin S."/>
            <person name="Spatafora J."/>
            <person name="Crous P."/>
            <person name="Grigoriev I."/>
        </authorList>
    </citation>
    <scope>NUCLEOTIDE SEQUENCE</scope>
    <source>
        <strain evidence="19">CBS 121167</strain>
    </source>
</reference>
<comment type="cofactor">
    <cofactor evidence="1">
        <name>FAD</name>
        <dbReference type="ChEBI" id="CHEBI:57692"/>
    </cofactor>
</comment>
<dbReference type="InterPro" id="IPR003953">
    <property type="entry name" value="FAD-dep_OxRdtase_2_FAD-bd"/>
</dbReference>
<evidence type="ECO:0000259" key="18">
    <source>
        <dbReference type="Pfam" id="PF05199"/>
    </source>
</evidence>
<keyword evidence="7" id="KW-0443">Lipid metabolism</keyword>
<dbReference type="Pfam" id="PF00732">
    <property type="entry name" value="GMC_oxred_N"/>
    <property type="match status" value="1"/>
</dbReference>
<dbReference type="GO" id="GO:0004769">
    <property type="term" value="F:steroid Delta-isomerase activity"/>
    <property type="evidence" value="ECO:0007669"/>
    <property type="project" value="UniProtKB-EC"/>
</dbReference>
<feature type="domain" description="Glucose-methanol-choline oxidoreductase C-terminal" evidence="18">
    <location>
        <begin position="518"/>
        <end position="580"/>
    </location>
</feature>
<organism evidence="19 20">
    <name type="scientific">Aplosporella prunicola CBS 121167</name>
    <dbReference type="NCBI Taxonomy" id="1176127"/>
    <lineage>
        <taxon>Eukaryota</taxon>
        <taxon>Fungi</taxon>
        <taxon>Dikarya</taxon>
        <taxon>Ascomycota</taxon>
        <taxon>Pezizomycotina</taxon>
        <taxon>Dothideomycetes</taxon>
        <taxon>Dothideomycetes incertae sedis</taxon>
        <taxon>Botryosphaeriales</taxon>
        <taxon>Aplosporellaceae</taxon>
        <taxon>Aplosporella</taxon>
    </lineage>
</organism>
<dbReference type="Pfam" id="PF00890">
    <property type="entry name" value="FAD_binding_2"/>
    <property type="match status" value="1"/>
</dbReference>
<accession>A0A6A6BVZ7</accession>
<dbReference type="Pfam" id="PF05199">
    <property type="entry name" value="GMC_oxred_C"/>
    <property type="match status" value="1"/>
</dbReference>
<keyword evidence="9" id="KW-0753">Steroid metabolism</keyword>
<evidence type="ECO:0000256" key="8">
    <source>
        <dbReference type="ARBA" id="ARBA00023166"/>
    </source>
</evidence>
<comment type="similarity">
    <text evidence="2">Belongs to the GMC oxidoreductase family.</text>
</comment>
<evidence type="ECO:0000256" key="1">
    <source>
        <dbReference type="ARBA" id="ARBA00001974"/>
    </source>
</evidence>
<feature type="domain" description="Glucose-methanol-choline oxidoreductase N-terminal" evidence="16">
    <location>
        <begin position="101"/>
        <end position="331"/>
    </location>
</feature>
<evidence type="ECO:0000313" key="20">
    <source>
        <dbReference type="Proteomes" id="UP000799438"/>
    </source>
</evidence>
<proteinExistence type="inferred from homology"/>
<evidence type="ECO:0000256" key="12">
    <source>
        <dbReference type="ARBA" id="ARBA00049645"/>
    </source>
</evidence>
<evidence type="ECO:0000256" key="7">
    <source>
        <dbReference type="ARBA" id="ARBA00023098"/>
    </source>
</evidence>
<evidence type="ECO:0000256" key="13">
    <source>
        <dbReference type="ARBA" id="ARBA00049723"/>
    </source>
</evidence>
<keyword evidence="10" id="KW-0413">Isomerase</keyword>
<dbReference type="GO" id="GO:0050660">
    <property type="term" value="F:flavin adenine dinucleotide binding"/>
    <property type="evidence" value="ECO:0007669"/>
    <property type="project" value="InterPro"/>
</dbReference>
<dbReference type="InterPro" id="IPR000172">
    <property type="entry name" value="GMC_OxRdtase_N"/>
</dbReference>
<evidence type="ECO:0000256" key="11">
    <source>
        <dbReference type="ARBA" id="ARBA00038856"/>
    </source>
</evidence>
<dbReference type="InterPro" id="IPR036188">
    <property type="entry name" value="FAD/NAD-bd_sf"/>
</dbReference>
<gene>
    <name evidence="19" type="ORF">K452DRAFT_218057</name>
</gene>
<sequence>MSCYYASHNEPPHSAKFPRLSRPVSMMRPEYDVVVVGSGYGGGVAASRMARAGKSVAILELGKEKWPGEYPSTISEVVPEFHVSGNAGKGLLKDVNTGKPTGLYHFMLGEGQSAFVGNGLGGTSLINANVFLRCDERTLAMGTWAPEIRKIPGVLDAYYSRAAEMLQPTAYPEDYPPLQKLSVLEKQAKALNQGQNFYRVPQTTFFHDGVNNAGVEMKASTGSGQDCTGVNDGSKNSVLMNYIPDAWNWGAEIFCECEVRYIHRDRDGNGYIVFFAWHGDKRQAFKDYFYSDLMWVRAKEFCFLGAGALGTTEILLRSQKHGLKTSRNIGLKLSGNGDILSFEGYNTNEIVNGIGSENAPADSPSGPTITGIIDNRGPEASPNVIDGYVIEEGCVPTALAPALQTTLEALPNKRNPKKYSIMDRLRHLLYQAKSRIFGPYANGGSVNRTQTYLIMSHDSNEAMVTLENDKPSLQFLGVSREEHVKDLHEVLQKATNAIGGTLINSPFPAESGQHDGITVHPLGGAIMSYDGTGKGGATNHLGQVFAGNSTEVHEGLVCVDGSVIPTALGVNPFATITALAERSIALLTRKRDWNIDFETKNGHLNLFGKPKKPSLLAPDIAEAKEVIRKAGGASGVRFTEVMNGHIYLGDDIDDFVVAESVAKGSSTTARLYLSVDAYNVEDSVSRCTGYASIATGTFSCGALSRDPLLVLRGKIQFFSEDQSTSDATNLVYKLPLLSTEGKNYSLNGYKTIDANMAFSISDTWRATTTLYTTITEEDGSITGRGILHISKRKFASEIRSFSSTSGGFLESVLSISQFLTYFTKNIADYFLGPLDTLDYSYPDKSGYLPKEPPVETEILTAQDGVEVPIRLWAPTISKEEAISKRPLLFIPGSSVDHHAFALPTIPLNTIEYFTARGHACYVVTPRFGRTPAAISGGTEFDARLDILAAIHYVRQQHKERIYIICHCQGAIATAMGLLDGTIPPDWIQGLTCSQVFLTPIFSKANMLKSRTNILARAYALLAGPWFPIPSTPASPPFQRLLDQLLRFYPVGARNELCNSPACHRFTLAYSRCWNHANLNRATHRALPALLGGMHTRLIEHVMACGRANAVLDSEGHSLVTPEGLERLRGLPVILLAGAENAVYDPMGTAFDYDLLRSFFGPELYQRHLVQEYGHLDCWMGKRACEDVYPRVAEHVEWCETARNEVDAEEWVIDGYSVEAEVSLESLEYNC</sequence>
<protein>
    <recommendedName>
        <fullName evidence="14">Cholesterol oxidase</fullName>
        <ecNumber evidence="13">1.1.3.6</ecNumber>
        <ecNumber evidence="11">5.3.3.1</ecNumber>
    </recommendedName>
    <alternativeName>
        <fullName evidence="15">Cholesterol isomerase</fullName>
    </alternativeName>
</protein>
<dbReference type="PANTHER" id="PTHR47470:SF1">
    <property type="entry name" value="FAD-DEPENDENT OXIDOREDUCTASE 2 FAD BINDING DOMAIN-CONTAINING PROTEIN"/>
    <property type="match status" value="1"/>
</dbReference>
<keyword evidence="5" id="KW-0274">FAD</keyword>
<comment type="pathway">
    <text evidence="12">Steroid metabolism; cholesterol degradation.</text>
</comment>
<dbReference type="GO" id="GO:0008203">
    <property type="term" value="P:cholesterol metabolic process"/>
    <property type="evidence" value="ECO:0007669"/>
    <property type="project" value="UniProtKB-KW"/>
</dbReference>
<keyword evidence="6" id="KW-0560">Oxidoreductase</keyword>
<dbReference type="Gene3D" id="3.50.50.60">
    <property type="entry name" value="FAD/NAD(P)-binding domain"/>
    <property type="match status" value="3"/>
</dbReference>
<evidence type="ECO:0000259" key="17">
    <source>
        <dbReference type="Pfam" id="PF00890"/>
    </source>
</evidence>
<keyword evidence="3" id="KW-0153">Cholesterol metabolism</keyword>
<dbReference type="EC" id="5.3.3.1" evidence="11"/>
<evidence type="ECO:0000259" key="16">
    <source>
        <dbReference type="Pfam" id="PF00732"/>
    </source>
</evidence>
<dbReference type="InterPro" id="IPR007867">
    <property type="entry name" value="GMC_OxRtase_C"/>
</dbReference>
<evidence type="ECO:0000256" key="15">
    <source>
        <dbReference type="ARBA" id="ARBA00049778"/>
    </source>
</evidence>
<evidence type="ECO:0000256" key="5">
    <source>
        <dbReference type="ARBA" id="ARBA00022827"/>
    </source>
</evidence>
<dbReference type="EC" id="1.1.3.6" evidence="13"/>
<keyword evidence="8" id="KW-1207">Sterol metabolism</keyword>
<dbReference type="Proteomes" id="UP000799438">
    <property type="component" value="Unassembled WGS sequence"/>
</dbReference>
<keyword evidence="4" id="KW-0285">Flavoprotein</keyword>
<evidence type="ECO:0000256" key="3">
    <source>
        <dbReference type="ARBA" id="ARBA00022548"/>
    </source>
</evidence>
<dbReference type="SUPFAM" id="SSF53474">
    <property type="entry name" value="alpha/beta-Hydrolases"/>
    <property type="match status" value="1"/>
</dbReference>
<evidence type="ECO:0000256" key="2">
    <source>
        <dbReference type="ARBA" id="ARBA00010790"/>
    </source>
</evidence>
<dbReference type="GeneID" id="54293827"/>
<dbReference type="PANTHER" id="PTHR47470">
    <property type="entry name" value="CHOLESTEROL OXIDASE"/>
    <property type="match status" value="1"/>
</dbReference>
<dbReference type="OrthoDB" id="9974421at2759"/>